<proteinExistence type="predicted"/>
<dbReference type="Gene3D" id="2.60.40.2620">
    <property type="entry name" value="Fimbrillin-like"/>
    <property type="match status" value="1"/>
</dbReference>
<dbReference type="Gene3D" id="2.60.40.2630">
    <property type="match status" value="1"/>
</dbReference>
<dbReference type="InterPro" id="IPR025049">
    <property type="entry name" value="Mfa-like_1"/>
</dbReference>
<protein>
    <recommendedName>
        <fullName evidence="2">Fibrobacter succinogenes major paralogous domain-containing protein</fullName>
    </recommendedName>
</protein>
<dbReference type="CDD" id="cd13120">
    <property type="entry name" value="BF2867_like_N"/>
    <property type="match status" value="1"/>
</dbReference>
<evidence type="ECO:0000256" key="1">
    <source>
        <dbReference type="SAM" id="SignalP"/>
    </source>
</evidence>
<dbReference type="Proteomes" id="UP000324383">
    <property type="component" value="Unassembled WGS sequence"/>
</dbReference>
<keyword evidence="1" id="KW-0732">Signal</keyword>
<evidence type="ECO:0000259" key="2">
    <source>
        <dbReference type="Pfam" id="PF09603"/>
    </source>
</evidence>
<organism evidence="3 4">
    <name type="scientific">Bacteroides pyogenes</name>
    <dbReference type="NCBI Taxonomy" id="310300"/>
    <lineage>
        <taxon>Bacteria</taxon>
        <taxon>Pseudomonadati</taxon>
        <taxon>Bacteroidota</taxon>
        <taxon>Bacteroidia</taxon>
        <taxon>Bacteroidales</taxon>
        <taxon>Bacteroidaceae</taxon>
        <taxon>Bacteroides</taxon>
    </lineage>
</organism>
<evidence type="ECO:0000313" key="4">
    <source>
        <dbReference type="Proteomes" id="UP000324383"/>
    </source>
</evidence>
<dbReference type="PROSITE" id="PS51257">
    <property type="entry name" value="PROKAR_LIPOPROTEIN"/>
    <property type="match status" value="1"/>
</dbReference>
<dbReference type="InterPro" id="IPR011871">
    <property type="entry name" value="Fib_succ_major"/>
</dbReference>
<dbReference type="InterPro" id="IPR042278">
    <property type="entry name" value="Mfa-like_1_N"/>
</dbReference>
<feature type="domain" description="Fibrobacter succinogenes major paralogous" evidence="2">
    <location>
        <begin position="456"/>
        <end position="626"/>
    </location>
</feature>
<feature type="chain" id="PRO_5030116527" description="Fibrobacter succinogenes major paralogous domain-containing protein" evidence="1">
    <location>
        <begin position="28"/>
        <end position="627"/>
    </location>
</feature>
<sequence length="627" mass="70355">MKYQLNLKRRIFLPVILLLASACVNHISEENEITDNAHIPLRISGGIKTRVADNKFQEGDEVGLFALIESTTLKEERYVDNMRFVYSSDGELVSDEIVYYPDENVKLNLISYYPYRAEGVKIGESTMQVETEADQSVPGNLSQSDFLLAVHKAVEPTEAPVSLIYDHKFFRLRVSIKPEEGEDIGVLLQSDPKLSVSGFYRKAVYDLQKDCYSSYSAEQEMTAAGKWEIKDGCLVGKEFILIPQKTQEDHQYLTLNVDGKDYISRLSSLLDIKSGKQREVQISFASAEDVLLNHLNGEIRDWEDGGKEDIASDLMHNYIDISELSFEESDVYKVLSRGKQVAEICKEYLVARDEFASQAIVAYPVKEGRTDLSGGKVLRCLGNKENIHGGSVSWDIDNNLLTYFPGKFAERNYLFVLADGTIALSLSKSDKPLPVIAVSDVIRDVRGSVIHSYPIVKIGTQYWMRNNLEASLYSDGTEINELDTIAEGNAGCLLSSEKTYFYTMGAVNSHKLLPSGWQIPGWKDWELLKTYLKNDASVLKSGNWLPIKEGETVFQPNNLSGFNASPSGMARGKFQKEYDGKYAAYWTMDEKGTAVDAQILLLRTDKNEMDRGKAAADKACSVRCIRK</sequence>
<keyword evidence="4" id="KW-1185">Reference proteome</keyword>
<name>A0A5D3FVT0_9BACE</name>
<evidence type="ECO:0000313" key="3">
    <source>
        <dbReference type="EMBL" id="TYK34533.1"/>
    </source>
</evidence>
<dbReference type="Pfam" id="PF13149">
    <property type="entry name" value="Mfa_like_1"/>
    <property type="match status" value="1"/>
</dbReference>
<accession>A0A5D3FVT0</accession>
<feature type="signal peptide" evidence="1">
    <location>
        <begin position="1"/>
        <end position="27"/>
    </location>
</feature>
<comment type="caution">
    <text evidence="3">The sequence shown here is derived from an EMBL/GenBank/DDBJ whole genome shotgun (WGS) entry which is preliminary data.</text>
</comment>
<dbReference type="CDD" id="cd13121">
    <property type="entry name" value="BF2867_like_C"/>
    <property type="match status" value="1"/>
</dbReference>
<dbReference type="NCBIfam" id="TIGR02145">
    <property type="entry name" value="Fib_succ_major"/>
    <property type="match status" value="1"/>
</dbReference>
<dbReference type="Pfam" id="PF09603">
    <property type="entry name" value="Fib_succ_major"/>
    <property type="match status" value="1"/>
</dbReference>
<dbReference type="AlphaFoldDB" id="A0A5D3FVT0"/>
<dbReference type="EMBL" id="VKLW01000007">
    <property type="protein sequence ID" value="TYK34533.1"/>
    <property type="molecule type" value="Genomic_DNA"/>
</dbReference>
<gene>
    <name evidence="3" type="ORF">FNJ60_04560</name>
</gene>
<dbReference type="RefSeq" id="WP_148727750.1">
    <property type="nucleotide sequence ID" value="NZ_CP197398.1"/>
</dbReference>
<reference evidence="3 4" key="1">
    <citation type="submission" date="2019-07" db="EMBL/GenBank/DDBJ databases">
        <title>Draft Genome Sequences of Bacteroides pyogenes Strains Isolated from the Uterus Holstein Dairy Cows with Metritis.</title>
        <authorList>
            <person name="Cunha F."/>
            <person name="Galvao K.N."/>
            <person name="Jeon S.J."/>
            <person name="Jeong K.C."/>
        </authorList>
    </citation>
    <scope>NUCLEOTIDE SEQUENCE [LARGE SCALE GENOMIC DNA]</scope>
    <source>
        <strain evidence="3 4">KG-31</strain>
    </source>
</reference>